<dbReference type="InterPro" id="IPR017926">
    <property type="entry name" value="GATASE"/>
</dbReference>
<keyword evidence="4" id="KW-1185">Reference proteome</keyword>
<feature type="domain" description="Glutamine amidotransferase" evidence="2">
    <location>
        <begin position="3"/>
        <end position="188"/>
    </location>
</feature>
<dbReference type="EMBL" id="AWTT01000011">
    <property type="protein sequence ID" value="KIS03744.1"/>
    <property type="molecule type" value="Genomic_DNA"/>
</dbReference>
<evidence type="ECO:0000259" key="2">
    <source>
        <dbReference type="Pfam" id="PF00117"/>
    </source>
</evidence>
<dbReference type="GO" id="GO:0000162">
    <property type="term" value="P:L-tryptophan biosynthetic process"/>
    <property type="evidence" value="ECO:0007669"/>
    <property type="project" value="TreeGrafter"/>
</dbReference>
<gene>
    <name evidence="3" type="ORF">WDC_0656</name>
</gene>
<dbReference type="EC" id="4.1.3.27" evidence="3"/>
<dbReference type="CDD" id="cd01743">
    <property type="entry name" value="GATase1_Anthranilate_Synthase"/>
    <property type="match status" value="1"/>
</dbReference>
<keyword evidence="3" id="KW-0456">Lyase</keyword>
<dbReference type="Proteomes" id="UP000032279">
    <property type="component" value="Unassembled WGS sequence"/>
</dbReference>
<dbReference type="Gene3D" id="3.40.50.880">
    <property type="match status" value="1"/>
</dbReference>
<dbReference type="PROSITE" id="PS51273">
    <property type="entry name" value="GATASE_TYPE_1"/>
    <property type="match status" value="1"/>
</dbReference>
<dbReference type="STRING" id="1335616.WDC_0656"/>
<evidence type="ECO:0000256" key="1">
    <source>
        <dbReference type="ARBA" id="ARBA00022962"/>
    </source>
</evidence>
<dbReference type="NCBIfam" id="TIGR00566">
    <property type="entry name" value="trpG_papA"/>
    <property type="match status" value="1"/>
</dbReference>
<organism evidence="3 4">
    <name type="scientific">Paucilactobacillus wasatchensis</name>
    <dbReference type="NCBI Taxonomy" id="1335616"/>
    <lineage>
        <taxon>Bacteria</taxon>
        <taxon>Bacillati</taxon>
        <taxon>Bacillota</taxon>
        <taxon>Bacilli</taxon>
        <taxon>Lactobacillales</taxon>
        <taxon>Lactobacillaceae</taxon>
        <taxon>Paucilactobacillus</taxon>
    </lineage>
</organism>
<sequence>MRVLIDNYDSFTYNLYQLIGELDDDLMVVKNDEISLPELIDLAPTGLILSPGPGQPSDAGISLAATKYFAGKIPILGVCMGLEVICEAFGGQLTYARRLMHGKIDRMTLDNEDPLFENCPPMVNAARYHSLVVDQKALPDKLNVTAHSSDGDVMGLSQPELGIYGVQFHPESIMTDAQFGRQMIRNFLKIKLTSEKRLTNIS</sequence>
<comment type="caution">
    <text evidence="3">The sequence shown here is derived from an EMBL/GenBank/DDBJ whole genome shotgun (WGS) entry which is preliminary data.</text>
</comment>
<dbReference type="PRINTS" id="PR00096">
    <property type="entry name" value="GATASE"/>
</dbReference>
<dbReference type="PRINTS" id="PR00097">
    <property type="entry name" value="ANTSNTHASEII"/>
</dbReference>
<dbReference type="RefSeq" id="WP_044010360.1">
    <property type="nucleotide sequence ID" value="NZ_AWTT01000011.1"/>
</dbReference>
<dbReference type="PANTHER" id="PTHR43418:SF4">
    <property type="entry name" value="MULTIFUNCTIONAL TRYPTOPHAN BIOSYNTHESIS PROTEIN"/>
    <property type="match status" value="1"/>
</dbReference>
<dbReference type="Pfam" id="PF00117">
    <property type="entry name" value="GATase"/>
    <property type="match status" value="1"/>
</dbReference>
<name>A0A0D0YWW6_9LACO</name>
<dbReference type="GO" id="GO:0004049">
    <property type="term" value="F:anthranilate synthase activity"/>
    <property type="evidence" value="ECO:0007669"/>
    <property type="project" value="UniProtKB-EC"/>
</dbReference>
<evidence type="ECO:0000313" key="3">
    <source>
        <dbReference type="EMBL" id="KIS03744.1"/>
    </source>
</evidence>
<dbReference type="InterPro" id="IPR050472">
    <property type="entry name" value="Anth_synth/Amidotransfase"/>
</dbReference>
<reference evidence="3 4" key="1">
    <citation type="submission" date="2013-08" db="EMBL/GenBank/DDBJ databases">
        <title>Lactobacillus wasatchii sp. WDC04, a late gas producing bacteria isolated from aged chedder cheese.</title>
        <authorList>
            <person name="Oberg C.J."/>
            <person name="Culumber M."/>
            <person name="McMahon D.J."/>
            <person name="Broadbent J.R."/>
            <person name="Oberg T.S."/>
            <person name="Ortaki F."/>
        </authorList>
    </citation>
    <scope>NUCLEOTIDE SEQUENCE [LARGE SCALE GENOMIC DNA]</scope>
    <source>
        <strain evidence="3 4">WDC04</strain>
    </source>
</reference>
<dbReference type="GO" id="GO:0016740">
    <property type="term" value="F:transferase activity"/>
    <property type="evidence" value="ECO:0007669"/>
    <property type="project" value="UniProtKB-KW"/>
</dbReference>
<keyword evidence="1 3" id="KW-0315">Glutamine amidotransferase</keyword>
<protein>
    <submittedName>
        <fullName evidence="3">Glutamine amidotransferase of anthranilate synthase or para-aminobenzoate synthase</fullName>
        <ecNumber evidence="3">4.1.3.27</ecNumber>
    </submittedName>
</protein>
<dbReference type="PATRIC" id="fig|1335616.4.peg.652"/>
<dbReference type="SUPFAM" id="SSF52317">
    <property type="entry name" value="Class I glutamine amidotransferase-like"/>
    <property type="match status" value="1"/>
</dbReference>
<dbReference type="PANTHER" id="PTHR43418">
    <property type="entry name" value="MULTIFUNCTIONAL TRYPTOPHAN BIOSYNTHESIS PROTEIN-RELATED"/>
    <property type="match status" value="1"/>
</dbReference>
<dbReference type="InterPro" id="IPR029062">
    <property type="entry name" value="Class_I_gatase-like"/>
</dbReference>
<accession>A0A0D0YWW6</accession>
<evidence type="ECO:0000313" key="4">
    <source>
        <dbReference type="Proteomes" id="UP000032279"/>
    </source>
</evidence>
<proteinExistence type="predicted"/>
<dbReference type="OrthoDB" id="9804328at2"/>
<keyword evidence="3" id="KW-0808">Transferase</keyword>
<dbReference type="InterPro" id="IPR006221">
    <property type="entry name" value="TrpG/PapA_dom"/>
</dbReference>
<dbReference type="FunFam" id="3.40.50.880:FF:000003">
    <property type="entry name" value="Anthranilate synthase component II"/>
    <property type="match status" value="1"/>
</dbReference>
<dbReference type="PRINTS" id="PR00099">
    <property type="entry name" value="CPSGATASE"/>
</dbReference>
<dbReference type="GO" id="GO:0005829">
    <property type="term" value="C:cytosol"/>
    <property type="evidence" value="ECO:0007669"/>
    <property type="project" value="TreeGrafter"/>
</dbReference>
<dbReference type="AlphaFoldDB" id="A0A0D0YWW6"/>